<dbReference type="Proteomes" id="UP000823775">
    <property type="component" value="Unassembled WGS sequence"/>
</dbReference>
<sequence>CIFRIIVVAFMFALVAAGDIMYVNIDNMKPYINDLENHKRDCKKGCRHLDGERMS</sequence>
<feature type="transmembrane region" description="Helical" evidence="1">
    <location>
        <begin position="6"/>
        <end position="25"/>
    </location>
</feature>
<evidence type="ECO:0000313" key="2">
    <source>
        <dbReference type="EMBL" id="MCE3215179.1"/>
    </source>
</evidence>
<comment type="caution">
    <text evidence="2">The sequence shown here is derived from an EMBL/GenBank/DDBJ whole genome shotgun (WGS) entry which is preliminary data.</text>
</comment>
<keyword evidence="3" id="KW-1185">Reference proteome</keyword>
<dbReference type="EMBL" id="JACEIK010010416">
    <property type="protein sequence ID" value="MCE3215179.1"/>
    <property type="molecule type" value="Genomic_DNA"/>
</dbReference>
<feature type="non-terminal residue" evidence="2">
    <location>
        <position position="1"/>
    </location>
</feature>
<keyword evidence="1" id="KW-1133">Transmembrane helix</keyword>
<accession>A0ABS8WQK1</accession>
<gene>
    <name evidence="2" type="ORF">HAX54_001187</name>
</gene>
<keyword evidence="1" id="KW-0472">Membrane</keyword>
<keyword evidence="1" id="KW-0812">Transmembrane</keyword>
<evidence type="ECO:0000313" key="3">
    <source>
        <dbReference type="Proteomes" id="UP000823775"/>
    </source>
</evidence>
<reference evidence="2 3" key="1">
    <citation type="journal article" date="2021" name="BMC Genomics">
        <title>Datura genome reveals duplications of psychoactive alkaloid biosynthetic genes and high mutation rate following tissue culture.</title>
        <authorList>
            <person name="Rajewski A."/>
            <person name="Carter-House D."/>
            <person name="Stajich J."/>
            <person name="Litt A."/>
        </authorList>
    </citation>
    <scope>NUCLEOTIDE SEQUENCE [LARGE SCALE GENOMIC DNA]</scope>
    <source>
        <strain evidence="2">AR-01</strain>
    </source>
</reference>
<protein>
    <submittedName>
        <fullName evidence="2">Uncharacterized protein</fullName>
    </submittedName>
</protein>
<name>A0ABS8WQK1_DATST</name>
<evidence type="ECO:0000256" key="1">
    <source>
        <dbReference type="SAM" id="Phobius"/>
    </source>
</evidence>
<organism evidence="2 3">
    <name type="scientific">Datura stramonium</name>
    <name type="common">Jimsonweed</name>
    <name type="synonym">Common thornapple</name>
    <dbReference type="NCBI Taxonomy" id="4076"/>
    <lineage>
        <taxon>Eukaryota</taxon>
        <taxon>Viridiplantae</taxon>
        <taxon>Streptophyta</taxon>
        <taxon>Embryophyta</taxon>
        <taxon>Tracheophyta</taxon>
        <taxon>Spermatophyta</taxon>
        <taxon>Magnoliopsida</taxon>
        <taxon>eudicotyledons</taxon>
        <taxon>Gunneridae</taxon>
        <taxon>Pentapetalae</taxon>
        <taxon>asterids</taxon>
        <taxon>lamiids</taxon>
        <taxon>Solanales</taxon>
        <taxon>Solanaceae</taxon>
        <taxon>Solanoideae</taxon>
        <taxon>Datureae</taxon>
        <taxon>Datura</taxon>
    </lineage>
</organism>
<proteinExistence type="predicted"/>